<dbReference type="Pfam" id="PF01155">
    <property type="entry name" value="HypA"/>
    <property type="match status" value="1"/>
</dbReference>
<keyword evidence="3 4" id="KW-0862">Zinc</keyword>
<feature type="binding site" evidence="4">
    <location>
        <position position="76"/>
    </location>
    <ligand>
        <name>Zn(2+)</name>
        <dbReference type="ChEBI" id="CHEBI:29105"/>
    </ligand>
</feature>
<feature type="binding site" evidence="4">
    <location>
        <position position="92"/>
    </location>
    <ligand>
        <name>Zn(2+)</name>
        <dbReference type="ChEBI" id="CHEBI:29105"/>
    </ligand>
</feature>
<dbReference type="GO" id="GO:0016151">
    <property type="term" value="F:nickel cation binding"/>
    <property type="evidence" value="ECO:0007669"/>
    <property type="project" value="UniProtKB-UniRule"/>
</dbReference>
<organism evidence="5">
    <name type="scientific">Moorella thermoacetica Y72</name>
    <dbReference type="NCBI Taxonomy" id="1325331"/>
    <lineage>
        <taxon>Bacteria</taxon>
        <taxon>Bacillati</taxon>
        <taxon>Bacillota</taxon>
        <taxon>Clostridia</taxon>
        <taxon>Neomoorellales</taxon>
        <taxon>Neomoorellaceae</taxon>
        <taxon>Neomoorella</taxon>
    </lineage>
</organism>
<dbReference type="HAMAP" id="MF_00213">
    <property type="entry name" value="HypA_HybF"/>
    <property type="match status" value="1"/>
</dbReference>
<evidence type="ECO:0000256" key="2">
    <source>
        <dbReference type="ARBA" id="ARBA00022723"/>
    </source>
</evidence>
<dbReference type="Gene3D" id="3.30.2320.80">
    <property type="match status" value="1"/>
</dbReference>
<accession>A0A0S6UEI5</accession>
<protein>
    <recommendedName>
        <fullName evidence="4">Hydrogenase maturation factor HypA</fullName>
    </recommendedName>
</protein>
<dbReference type="AlphaFoldDB" id="A0A0S6UEI5"/>
<feature type="binding site" evidence="4">
    <location>
        <position position="89"/>
    </location>
    <ligand>
        <name>Zn(2+)</name>
        <dbReference type="ChEBI" id="CHEBI:29105"/>
    </ligand>
</feature>
<dbReference type="PANTHER" id="PTHR34535:SF3">
    <property type="entry name" value="HYDROGENASE MATURATION FACTOR HYPA"/>
    <property type="match status" value="1"/>
</dbReference>
<gene>
    <name evidence="4" type="primary">hypA</name>
    <name evidence="5" type="ORF">MTY_0736</name>
</gene>
<evidence type="ECO:0000256" key="4">
    <source>
        <dbReference type="HAMAP-Rule" id="MF_00213"/>
    </source>
</evidence>
<keyword evidence="2 4" id="KW-0479">Metal-binding</keyword>
<keyword evidence="1 4" id="KW-0533">Nickel</keyword>
<dbReference type="GeneID" id="45618219"/>
<dbReference type="Proteomes" id="UP000063718">
    <property type="component" value="Unassembled WGS sequence"/>
</dbReference>
<dbReference type="NCBIfam" id="TIGR00100">
    <property type="entry name" value="hypA"/>
    <property type="match status" value="1"/>
</dbReference>
<evidence type="ECO:0000313" key="5">
    <source>
        <dbReference type="EMBL" id="GAF25403.1"/>
    </source>
</evidence>
<proteinExistence type="inferred from homology"/>
<feature type="binding site" evidence="4">
    <location>
        <position position="73"/>
    </location>
    <ligand>
        <name>Zn(2+)</name>
        <dbReference type="ChEBI" id="CHEBI:29105"/>
    </ligand>
</feature>
<sequence>MHELALTAELLRLLENNAREKGIKHIKRVKLVIGALSSVLPEAVEFSFNTLKEGPLFEDAKLEIEEKPVRIRCRDCMAEKAVDHFYPLCPSCGSGRVSIIEGKEFYIDFYEGE</sequence>
<comment type="similarity">
    <text evidence="4">Belongs to the HypA/HybF family.</text>
</comment>
<dbReference type="GO" id="GO:0051604">
    <property type="term" value="P:protein maturation"/>
    <property type="evidence" value="ECO:0007669"/>
    <property type="project" value="InterPro"/>
</dbReference>
<evidence type="ECO:0000256" key="1">
    <source>
        <dbReference type="ARBA" id="ARBA00022596"/>
    </source>
</evidence>
<feature type="binding site" evidence="4">
    <location>
        <position position="2"/>
    </location>
    <ligand>
        <name>Ni(2+)</name>
        <dbReference type="ChEBI" id="CHEBI:49786"/>
    </ligand>
</feature>
<dbReference type="InterPro" id="IPR000688">
    <property type="entry name" value="HypA/HybF"/>
</dbReference>
<dbReference type="EMBL" id="DF238840">
    <property type="protein sequence ID" value="GAF25403.1"/>
    <property type="molecule type" value="Genomic_DNA"/>
</dbReference>
<name>A0A0S6UEI5_NEOTH</name>
<comment type="function">
    <text evidence="4">Involved in the maturation of [NiFe] hydrogenases. Required for nickel insertion into the metal center of the hydrogenase.</text>
</comment>
<dbReference type="SMR" id="A0A0S6UEI5"/>
<dbReference type="PIRSF" id="PIRSF004761">
    <property type="entry name" value="Hydrgn_mat_HypA"/>
    <property type="match status" value="1"/>
</dbReference>
<evidence type="ECO:0000256" key="3">
    <source>
        <dbReference type="ARBA" id="ARBA00022833"/>
    </source>
</evidence>
<dbReference type="RefSeq" id="WP_011393668.1">
    <property type="nucleotide sequence ID" value="NZ_DF238840.1"/>
</dbReference>
<dbReference type="PANTHER" id="PTHR34535">
    <property type="entry name" value="HYDROGENASE MATURATION FACTOR HYPA"/>
    <property type="match status" value="1"/>
</dbReference>
<dbReference type="GO" id="GO:0008270">
    <property type="term" value="F:zinc ion binding"/>
    <property type="evidence" value="ECO:0007669"/>
    <property type="project" value="UniProtKB-UniRule"/>
</dbReference>
<reference evidence="5" key="1">
    <citation type="journal article" date="2014" name="Gene">
        <title>Genome-guided analysis of transformation efficiency and carbon dioxide assimilation by Moorella thermoacetica Y72.</title>
        <authorList>
            <person name="Tsukahara K."/>
            <person name="Kita A."/>
            <person name="Nakashimada Y."/>
            <person name="Hoshino T."/>
            <person name="Murakami K."/>
        </authorList>
    </citation>
    <scope>NUCLEOTIDE SEQUENCE [LARGE SCALE GENOMIC DNA]</scope>
    <source>
        <strain evidence="5">Y72</strain>
    </source>
</reference>